<feature type="non-terminal residue" evidence="1">
    <location>
        <position position="218"/>
    </location>
</feature>
<dbReference type="PANTHER" id="PTHR23416">
    <property type="entry name" value="SIALIC ACID SYNTHASE-RELATED"/>
    <property type="match status" value="1"/>
</dbReference>
<dbReference type="EMBL" id="UINC01115798">
    <property type="protein sequence ID" value="SVC87084.1"/>
    <property type="molecule type" value="Genomic_DNA"/>
</dbReference>
<dbReference type="AlphaFoldDB" id="A0A382QNJ8"/>
<accession>A0A382QNJ8</accession>
<name>A0A382QNJ8_9ZZZZ</name>
<protein>
    <recommendedName>
        <fullName evidence="2">Acetyltransferase</fullName>
    </recommendedName>
</protein>
<dbReference type="InterPro" id="IPR051159">
    <property type="entry name" value="Hexapeptide_acetyltransf"/>
</dbReference>
<gene>
    <name evidence="1" type="ORF">METZ01_LOCUS339938</name>
</gene>
<sequence>MIKRILFSIAETLLRNISGGIGQKLRYFYYKRRFNRCGSDIRIDIGVIFENPENMEIGSHVWFMEYSHVIARPINFDLQDRFIKVIKNDSFEKERSELLQIGSEIQIGPHNIIHGYGGVIIKDRVTLSARVSIYSFSHYYRNDNNPSLITYANGMVKTGPVSCVESPIVLENGVWLGIGVCVFSGTIKRDSFVVSGSIVTKDISANSYALGHPATKVK</sequence>
<dbReference type="Gene3D" id="2.160.10.10">
    <property type="entry name" value="Hexapeptide repeat proteins"/>
    <property type="match status" value="1"/>
</dbReference>
<organism evidence="1">
    <name type="scientific">marine metagenome</name>
    <dbReference type="NCBI Taxonomy" id="408172"/>
    <lineage>
        <taxon>unclassified sequences</taxon>
        <taxon>metagenomes</taxon>
        <taxon>ecological metagenomes</taxon>
    </lineage>
</organism>
<evidence type="ECO:0000313" key="1">
    <source>
        <dbReference type="EMBL" id="SVC87084.1"/>
    </source>
</evidence>
<dbReference type="InterPro" id="IPR011004">
    <property type="entry name" value="Trimer_LpxA-like_sf"/>
</dbReference>
<proteinExistence type="predicted"/>
<reference evidence="1" key="1">
    <citation type="submission" date="2018-05" db="EMBL/GenBank/DDBJ databases">
        <authorList>
            <person name="Lanie J.A."/>
            <person name="Ng W.-L."/>
            <person name="Kazmierczak K.M."/>
            <person name="Andrzejewski T.M."/>
            <person name="Davidsen T.M."/>
            <person name="Wayne K.J."/>
            <person name="Tettelin H."/>
            <person name="Glass J.I."/>
            <person name="Rusch D."/>
            <person name="Podicherti R."/>
            <person name="Tsui H.-C.T."/>
            <person name="Winkler M.E."/>
        </authorList>
    </citation>
    <scope>NUCLEOTIDE SEQUENCE</scope>
</reference>
<dbReference type="SUPFAM" id="SSF51161">
    <property type="entry name" value="Trimeric LpxA-like enzymes"/>
    <property type="match status" value="1"/>
</dbReference>
<evidence type="ECO:0008006" key="2">
    <source>
        <dbReference type="Google" id="ProtNLM"/>
    </source>
</evidence>